<dbReference type="SUPFAM" id="SSF51230">
    <property type="entry name" value="Single hybrid motif"/>
    <property type="match status" value="1"/>
</dbReference>
<dbReference type="InterPro" id="IPR058634">
    <property type="entry name" value="AaeA-lik-b-barrel"/>
</dbReference>
<protein>
    <submittedName>
        <fullName evidence="7">HlyD family secretion protein</fullName>
    </submittedName>
</protein>
<dbReference type="Proteomes" id="UP000531659">
    <property type="component" value="Unassembled WGS sequence"/>
</dbReference>
<keyword evidence="5" id="KW-0472">Membrane</keyword>
<evidence type="ECO:0000256" key="2">
    <source>
        <dbReference type="ARBA" id="ARBA00009477"/>
    </source>
</evidence>
<sequence>MKSRRKFLLSSVVVVLILALAYIVIHYRYENTYYISTDNAKITGDFIKVIPRSTGKLLRFNVKEGDFVSKDQVLGYIDANSAAANIRSPISGTIVKVVSHVGDYVSSSQLTTLALIVDAKKIYINANIEETKINKIHPGQSVDVTVDEYVNKKFIGRVESIGQASESVFAITQSSTSGTYTKVARIIPVKIELNKNDVSLLTGTNATVKIHIK</sequence>
<organism evidence="7 8">
    <name type="scientific">Clostridium estertheticum</name>
    <dbReference type="NCBI Taxonomy" id="238834"/>
    <lineage>
        <taxon>Bacteria</taxon>
        <taxon>Bacillati</taxon>
        <taxon>Bacillota</taxon>
        <taxon>Clostridia</taxon>
        <taxon>Eubacteriales</taxon>
        <taxon>Clostridiaceae</taxon>
        <taxon>Clostridium</taxon>
    </lineage>
</organism>
<comment type="similarity">
    <text evidence="2">Belongs to the membrane fusion protein (MFP) (TC 8.A.1) family.</text>
</comment>
<evidence type="ECO:0000259" key="6">
    <source>
        <dbReference type="PROSITE" id="PS50968"/>
    </source>
</evidence>
<comment type="caution">
    <text evidence="7">The sequence shown here is derived from an EMBL/GenBank/DDBJ whole genome shotgun (WGS) entry which is preliminary data.</text>
</comment>
<comment type="subcellular location">
    <subcellularLocation>
        <location evidence="1">Membrane</location>
        <topology evidence="1">Single-pass membrane protein</topology>
    </subcellularLocation>
</comment>
<dbReference type="AlphaFoldDB" id="A0A7Y3WS19"/>
<dbReference type="Pfam" id="PF25917">
    <property type="entry name" value="BSH_RND"/>
    <property type="match status" value="1"/>
</dbReference>
<dbReference type="InterPro" id="IPR050739">
    <property type="entry name" value="MFP"/>
</dbReference>
<gene>
    <name evidence="7" type="ORF">HLQ16_05995</name>
</gene>
<evidence type="ECO:0000313" key="8">
    <source>
        <dbReference type="Proteomes" id="UP000531659"/>
    </source>
</evidence>
<dbReference type="GeneID" id="83594360"/>
<evidence type="ECO:0000313" key="7">
    <source>
        <dbReference type="EMBL" id="NNU75479.1"/>
    </source>
</evidence>
<dbReference type="GO" id="GO:0016020">
    <property type="term" value="C:membrane"/>
    <property type="evidence" value="ECO:0007669"/>
    <property type="project" value="UniProtKB-SubCell"/>
</dbReference>
<proteinExistence type="inferred from homology"/>
<dbReference type="Pfam" id="PF25963">
    <property type="entry name" value="Beta-barrel_AAEA"/>
    <property type="match status" value="1"/>
</dbReference>
<feature type="domain" description="Lipoyl-binding" evidence="6">
    <location>
        <begin position="37"/>
        <end position="117"/>
    </location>
</feature>
<reference evidence="7 8" key="1">
    <citation type="submission" date="2020-05" db="EMBL/GenBank/DDBJ databases">
        <title>Complete genome of Clostridium estertheticum subspecies estertheticum, isolated from Vacuum packed lamb meat from New Zealand imported to Switzerland.</title>
        <authorList>
            <person name="Wambui J."/>
            <person name="Stevens M.J.A."/>
            <person name="Stephan R."/>
        </authorList>
    </citation>
    <scope>NUCLEOTIDE SEQUENCE [LARGE SCALE GENOMIC DNA]</scope>
    <source>
        <strain evidence="7 8">CEST001</strain>
    </source>
</reference>
<keyword evidence="3" id="KW-0812">Transmembrane</keyword>
<dbReference type="PROSITE" id="PS50968">
    <property type="entry name" value="BIOTINYL_LIPOYL"/>
    <property type="match status" value="1"/>
</dbReference>
<dbReference type="EMBL" id="JABEYB010000004">
    <property type="protein sequence ID" value="NNU75479.1"/>
    <property type="molecule type" value="Genomic_DNA"/>
</dbReference>
<dbReference type="PANTHER" id="PTHR30386">
    <property type="entry name" value="MEMBRANE FUSION SUBUNIT OF EMRAB-TOLC MULTIDRUG EFFLUX PUMP"/>
    <property type="match status" value="1"/>
</dbReference>
<evidence type="ECO:0000256" key="5">
    <source>
        <dbReference type="ARBA" id="ARBA00023136"/>
    </source>
</evidence>
<keyword evidence="4" id="KW-1133">Transmembrane helix</keyword>
<dbReference type="Gene3D" id="2.40.30.170">
    <property type="match status" value="1"/>
</dbReference>
<dbReference type="RefSeq" id="WP_171296244.1">
    <property type="nucleotide sequence ID" value="NZ_CP077615.1"/>
</dbReference>
<evidence type="ECO:0000256" key="4">
    <source>
        <dbReference type="ARBA" id="ARBA00022989"/>
    </source>
</evidence>
<evidence type="ECO:0000256" key="1">
    <source>
        <dbReference type="ARBA" id="ARBA00004167"/>
    </source>
</evidence>
<evidence type="ECO:0000256" key="3">
    <source>
        <dbReference type="ARBA" id="ARBA00022692"/>
    </source>
</evidence>
<name>A0A7Y3WS19_9CLOT</name>
<accession>A0A7Y3WS19</accession>
<dbReference type="Gene3D" id="2.40.50.100">
    <property type="match status" value="1"/>
</dbReference>
<dbReference type="InterPro" id="IPR011053">
    <property type="entry name" value="Single_hybrid_motif"/>
</dbReference>
<dbReference type="PANTHER" id="PTHR30386:SF26">
    <property type="entry name" value="TRANSPORT PROTEIN COMB"/>
    <property type="match status" value="1"/>
</dbReference>
<dbReference type="InterPro" id="IPR000089">
    <property type="entry name" value="Biotin_lipoyl"/>
</dbReference>
<dbReference type="InterPro" id="IPR058625">
    <property type="entry name" value="MdtA-like_BSH"/>
</dbReference>